<dbReference type="RefSeq" id="WP_340364551.1">
    <property type="nucleotide sequence ID" value="NZ_JBBKZV010000008.1"/>
</dbReference>
<dbReference type="InterPro" id="IPR011924">
    <property type="entry name" value="LolD_lipo_ATP-bd"/>
</dbReference>
<dbReference type="CDD" id="cd03255">
    <property type="entry name" value="ABC_MJ0796_LolCDE_FtsE"/>
    <property type="match status" value="1"/>
</dbReference>
<dbReference type="PROSITE" id="PS50893">
    <property type="entry name" value="ABC_TRANSPORTER_2"/>
    <property type="match status" value="1"/>
</dbReference>
<name>A0ABU8W0F0_9BURK</name>
<dbReference type="EC" id="7.6.2.-" evidence="8"/>
<evidence type="ECO:0000259" key="9">
    <source>
        <dbReference type="PROSITE" id="PS50893"/>
    </source>
</evidence>
<evidence type="ECO:0000313" key="11">
    <source>
        <dbReference type="Proteomes" id="UP001363010"/>
    </source>
</evidence>
<evidence type="ECO:0000256" key="4">
    <source>
        <dbReference type="ARBA" id="ARBA00022741"/>
    </source>
</evidence>
<comment type="function">
    <text evidence="8">Part of the ABC transporter complex LolCDE involved in the translocation of mature outer membrane-directed lipoproteins, from the inner membrane to the periplasmic chaperone, LolA. Responsible for the formation of the LolA-lipoprotein complex in an ATP-dependent manner.</text>
</comment>
<dbReference type="InterPro" id="IPR015854">
    <property type="entry name" value="ABC_transpr_LolD-like"/>
</dbReference>
<dbReference type="SMART" id="SM00382">
    <property type="entry name" value="AAA"/>
    <property type="match status" value="1"/>
</dbReference>
<proteinExistence type="inferred from homology"/>
<keyword evidence="11" id="KW-1185">Reference proteome</keyword>
<dbReference type="Pfam" id="PF00005">
    <property type="entry name" value="ABC_tran"/>
    <property type="match status" value="1"/>
</dbReference>
<dbReference type="NCBIfam" id="TIGR02211">
    <property type="entry name" value="LolD_lipo_ex"/>
    <property type="match status" value="1"/>
</dbReference>
<comment type="similarity">
    <text evidence="8">Belongs to the ABC transporter superfamily. Lipoprotein translocase (TC 3.A.1.125) family.</text>
</comment>
<dbReference type="PANTHER" id="PTHR24220:SF689">
    <property type="entry name" value="LIPOPROTEIN-RELEASING SYSTEM ATP-BINDING PROTEIN LOLD"/>
    <property type="match status" value="1"/>
</dbReference>
<protein>
    <recommendedName>
        <fullName evidence="8">Lipoprotein-releasing system ATP-binding protein LolD</fullName>
        <ecNumber evidence="8">7.6.2.-</ecNumber>
    </recommendedName>
</protein>
<keyword evidence="10" id="KW-0449">Lipoprotein</keyword>
<comment type="subcellular location">
    <subcellularLocation>
        <location evidence="8">Cell inner membrane</location>
        <topology evidence="8">Peripheral membrane protein</topology>
    </subcellularLocation>
</comment>
<comment type="subunit">
    <text evidence="8">The complex is composed of two ATP-binding proteins (LolD) and two transmembrane proteins (LolC and LolE).</text>
</comment>
<keyword evidence="2 8" id="KW-1003">Cell membrane</keyword>
<dbReference type="Proteomes" id="UP001363010">
    <property type="component" value="Unassembled WGS sequence"/>
</dbReference>
<evidence type="ECO:0000256" key="8">
    <source>
        <dbReference type="RuleBase" id="RU367068"/>
    </source>
</evidence>
<dbReference type="PANTHER" id="PTHR24220">
    <property type="entry name" value="IMPORT ATP-BINDING PROTEIN"/>
    <property type="match status" value="1"/>
</dbReference>
<dbReference type="EMBL" id="JBBKZV010000008">
    <property type="protein sequence ID" value="MEJ8823520.1"/>
    <property type="molecule type" value="Genomic_DNA"/>
</dbReference>
<dbReference type="InterPro" id="IPR003593">
    <property type="entry name" value="AAA+_ATPase"/>
</dbReference>
<keyword evidence="4 8" id="KW-0547">Nucleotide-binding</keyword>
<reference evidence="10 11" key="1">
    <citation type="submission" date="2024-03" db="EMBL/GenBank/DDBJ databases">
        <title>Novel species of the genus Variovorax.</title>
        <authorList>
            <person name="Liu Q."/>
            <person name="Xin Y.-H."/>
        </authorList>
    </citation>
    <scope>NUCLEOTIDE SEQUENCE [LARGE SCALE GENOMIC DNA]</scope>
    <source>
        <strain evidence="10 11">KACC 18501</strain>
    </source>
</reference>
<dbReference type="InterPro" id="IPR027417">
    <property type="entry name" value="P-loop_NTPase"/>
</dbReference>
<dbReference type="Gene3D" id="3.40.50.300">
    <property type="entry name" value="P-loop containing nucleotide triphosphate hydrolases"/>
    <property type="match status" value="1"/>
</dbReference>
<keyword evidence="7 8" id="KW-0472">Membrane</keyword>
<dbReference type="GO" id="GO:0005524">
    <property type="term" value="F:ATP binding"/>
    <property type="evidence" value="ECO:0007669"/>
    <property type="project" value="UniProtKB-KW"/>
</dbReference>
<gene>
    <name evidence="8 10" type="primary">lolD</name>
    <name evidence="10" type="ORF">WKW80_15990</name>
</gene>
<dbReference type="InterPro" id="IPR017911">
    <property type="entry name" value="MacB-like_ATP-bd"/>
</dbReference>
<evidence type="ECO:0000256" key="5">
    <source>
        <dbReference type="ARBA" id="ARBA00022840"/>
    </source>
</evidence>
<evidence type="ECO:0000256" key="3">
    <source>
        <dbReference type="ARBA" id="ARBA00022519"/>
    </source>
</evidence>
<sequence>MNNRASVLDADASVVATSAARDGAGAVVLRTRGLTKRFHEGRIDLTVLHGVDLDVQAGETLAIVGASGSGKSTLLHLMGGLDAPTGGSVELHGKDIAKVDAAEQGRLRNQHLGFVYQFHHLLPEFSALDNVAMPLRIRRMPPAASHDAASKMLAAVGLSERVHHRPAELSGGERQRVAIARALVTQPDCVLADEPTGNLDRGTADGVFALMLDLAHRHRTAFVMVTHDESLAKRCDRVLRLVAGRLA</sequence>
<evidence type="ECO:0000256" key="6">
    <source>
        <dbReference type="ARBA" id="ARBA00022967"/>
    </source>
</evidence>
<accession>A0ABU8W0F0</accession>
<dbReference type="InterPro" id="IPR017871">
    <property type="entry name" value="ABC_transporter-like_CS"/>
</dbReference>
<keyword evidence="3 8" id="KW-0997">Cell inner membrane</keyword>
<comment type="caution">
    <text evidence="10">The sequence shown here is derived from an EMBL/GenBank/DDBJ whole genome shotgun (WGS) entry which is preliminary data.</text>
</comment>
<evidence type="ECO:0000256" key="2">
    <source>
        <dbReference type="ARBA" id="ARBA00022475"/>
    </source>
</evidence>
<evidence type="ECO:0000256" key="7">
    <source>
        <dbReference type="ARBA" id="ARBA00023136"/>
    </source>
</evidence>
<keyword evidence="5 8" id="KW-0067">ATP-binding</keyword>
<evidence type="ECO:0000256" key="1">
    <source>
        <dbReference type="ARBA" id="ARBA00022448"/>
    </source>
</evidence>
<feature type="domain" description="ABC transporter" evidence="9">
    <location>
        <begin position="29"/>
        <end position="247"/>
    </location>
</feature>
<dbReference type="InterPro" id="IPR003439">
    <property type="entry name" value="ABC_transporter-like_ATP-bd"/>
</dbReference>
<keyword evidence="1 8" id="KW-0813">Transport</keyword>
<keyword evidence="6 8" id="KW-1278">Translocase</keyword>
<organism evidence="10 11">
    <name type="scientific">Variovorax humicola</name>
    <dbReference type="NCBI Taxonomy" id="1769758"/>
    <lineage>
        <taxon>Bacteria</taxon>
        <taxon>Pseudomonadati</taxon>
        <taxon>Pseudomonadota</taxon>
        <taxon>Betaproteobacteria</taxon>
        <taxon>Burkholderiales</taxon>
        <taxon>Comamonadaceae</taxon>
        <taxon>Variovorax</taxon>
    </lineage>
</organism>
<evidence type="ECO:0000313" key="10">
    <source>
        <dbReference type="EMBL" id="MEJ8823520.1"/>
    </source>
</evidence>
<dbReference type="SUPFAM" id="SSF52540">
    <property type="entry name" value="P-loop containing nucleoside triphosphate hydrolases"/>
    <property type="match status" value="1"/>
</dbReference>
<dbReference type="PROSITE" id="PS00211">
    <property type="entry name" value="ABC_TRANSPORTER_1"/>
    <property type="match status" value="1"/>
</dbReference>